<name>A0A4R0YUP6_9GAMM</name>
<organism evidence="2 3">
    <name type="scientific">Dyella soli</name>
    <dbReference type="NCBI Taxonomy" id="522319"/>
    <lineage>
        <taxon>Bacteria</taxon>
        <taxon>Pseudomonadati</taxon>
        <taxon>Pseudomonadota</taxon>
        <taxon>Gammaproteobacteria</taxon>
        <taxon>Lysobacterales</taxon>
        <taxon>Rhodanobacteraceae</taxon>
        <taxon>Dyella</taxon>
    </lineage>
</organism>
<reference evidence="2 3" key="1">
    <citation type="submission" date="2019-02" db="EMBL/GenBank/DDBJ databases">
        <title>Dyella amyloliquefaciens sp. nov., isolated from forest soil.</title>
        <authorList>
            <person name="Gao Z.-H."/>
            <person name="Qiu L.-H."/>
        </authorList>
    </citation>
    <scope>NUCLEOTIDE SEQUENCE [LARGE SCALE GENOMIC DNA]</scope>
    <source>
        <strain evidence="2 3">KACC 12747</strain>
    </source>
</reference>
<sequence>MACLPLSVGCGATEVWLPRWMDIERKLNTTVISRSYGRCVVNGVSSVCECGRASTSRFRLFCAAGRLCLATKGARRGTHRENRLSRMIPGGRMIRADAMRGVLGDTPARDYSQKLKQFNAFARPELCRAMDDLGLQAGMRVLDAGCGTGDALAWLGARIQPGGVAMGVDLSLAHVEAARETVGDPTSVIQADLLSMPFRRESFDLIWSVNVVHHLSNAVDAMQVFKDLLRPGGRMAMGQSSFLADMYFAWDARLERATNEAVRQYYRDRYEVSERELTSVRAIVGLMRQTGWRNVRAHSYLIERVSPLHRDDEVYLAETIFRQSWGERLKPYLSPEDYEALSQLSDPAHPKFALRRPDFHFLQTLSFVTGER</sequence>
<dbReference type="SUPFAM" id="SSF53335">
    <property type="entry name" value="S-adenosyl-L-methionine-dependent methyltransferases"/>
    <property type="match status" value="1"/>
</dbReference>
<dbReference type="Proteomes" id="UP000291822">
    <property type="component" value="Unassembled WGS sequence"/>
</dbReference>
<protein>
    <submittedName>
        <fullName evidence="2">Class I SAM-dependent methyltransferase</fullName>
    </submittedName>
</protein>
<evidence type="ECO:0000313" key="2">
    <source>
        <dbReference type="EMBL" id="TCI13155.1"/>
    </source>
</evidence>
<dbReference type="PANTHER" id="PTHR43861:SF1">
    <property type="entry name" value="TRANS-ACONITATE 2-METHYLTRANSFERASE"/>
    <property type="match status" value="1"/>
</dbReference>
<gene>
    <name evidence="2" type="ORF">EZM97_07610</name>
</gene>
<dbReference type="GO" id="GO:0032259">
    <property type="term" value="P:methylation"/>
    <property type="evidence" value="ECO:0007669"/>
    <property type="project" value="UniProtKB-KW"/>
</dbReference>
<dbReference type="CDD" id="cd02440">
    <property type="entry name" value="AdoMet_MTases"/>
    <property type="match status" value="1"/>
</dbReference>
<dbReference type="AlphaFoldDB" id="A0A4R0YUP6"/>
<keyword evidence="2" id="KW-0808">Transferase</keyword>
<keyword evidence="2" id="KW-0489">Methyltransferase</keyword>
<dbReference type="GO" id="GO:0008757">
    <property type="term" value="F:S-adenosylmethionine-dependent methyltransferase activity"/>
    <property type="evidence" value="ECO:0007669"/>
    <property type="project" value="InterPro"/>
</dbReference>
<accession>A0A4R0YUP6</accession>
<dbReference type="InterPro" id="IPR029063">
    <property type="entry name" value="SAM-dependent_MTases_sf"/>
</dbReference>
<dbReference type="InterPro" id="IPR013216">
    <property type="entry name" value="Methyltransf_11"/>
</dbReference>
<dbReference type="Pfam" id="PF08241">
    <property type="entry name" value="Methyltransf_11"/>
    <property type="match status" value="1"/>
</dbReference>
<dbReference type="PANTHER" id="PTHR43861">
    <property type="entry name" value="TRANS-ACONITATE 2-METHYLTRANSFERASE-RELATED"/>
    <property type="match status" value="1"/>
</dbReference>
<proteinExistence type="predicted"/>
<feature type="domain" description="Methyltransferase type 11" evidence="1">
    <location>
        <begin position="142"/>
        <end position="236"/>
    </location>
</feature>
<dbReference type="EMBL" id="SJTG01000001">
    <property type="protein sequence ID" value="TCI13155.1"/>
    <property type="molecule type" value="Genomic_DNA"/>
</dbReference>
<evidence type="ECO:0000313" key="3">
    <source>
        <dbReference type="Proteomes" id="UP000291822"/>
    </source>
</evidence>
<evidence type="ECO:0000259" key="1">
    <source>
        <dbReference type="Pfam" id="PF08241"/>
    </source>
</evidence>
<keyword evidence="3" id="KW-1185">Reference proteome</keyword>
<dbReference type="Gene3D" id="3.40.50.150">
    <property type="entry name" value="Vaccinia Virus protein VP39"/>
    <property type="match status" value="1"/>
</dbReference>
<comment type="caution">
    <text evidence="2">The sequence shown here is derived from an EMBL/GenBank/DDBJ whole genome shotgun (WGS) entry which is preliminary data.</text>
</comment>